<protein>
    <submittedName>
        <fullName evidence="1">Uncharacterized protein</fullName>
    </submittedName>
</protein>
<name>A0ACC1LR36_9FUNG</name>
<comment type="caution">
    <text evidence="1">The sequence shown here is derived from an EMBL/GenBank/DDBJ whole genome shotgun (WGS) entry which is preliminary data.</text>
</comment>
<accession>A0ACC1LR36</accession>
<evidence type="ECO:0000313" key="2">
    <source>
        <dbReference type="Proteomes" id="UP001140096"/>
    </source>
</evidence>
<organism evidence="1 2">
    <name type="scientific">Coemansia furcata</name>
    <dbReference type="NCBI Taxonomy" id="417177"/>
    <lineage>
        <taxon>Eukaryota</taxon>
        <taxon>Fungi</taxon>
        <taxon>Fungi incertae sedis</taxon>
        <taxon>Zoopagomycota</taxon>
        <taxon>Kickxellomycotina</taxon>
        <taxon>Kickxellomycetes</taxon>
        <taxon>Kickxellales</taxon>
        <taxon>Kickxellaceae</taxon>
        <taxon>Coemansia</taxon>
    </lineage>
</organism>
<sequence>MCGKGKTAEASGAMPAGAEMSQSLVFTTGSTSVLGSHQKLANNATDAEVMDWVHIAACNMKLGAATFNHIVNLLENNVGADYDHWCEHNGHETAWESLKTYIMEVHHSGNSQWSLSYDLHNLSADMAVKEFNERFLSLTRALDIENMDMAKGLYHAKMPAALHKVIRLLKKDTALQTIMDVVDDEVQAYLSSSKGSVMDVDAIG</sequence>
<proteinExistence type="predicted"/>
<gene>
    <name evidence="1" type="ORF">H4S07_000845</name>
</gene>
<evidence type="ECO:0000313" key="1">
    <source>
        <dbReference type="EMBL" id="KAJ2813234.1"/>
    </source>
</evidence>
<keyword evidence="2" id="KW-1185">Reference proteome</keyword>
<dbReference type="Proteomes" id="UP001140096">
    <property type="component" value="Unassembled WGS sequence"/>
</dbReference>
<reference evidence="1" key="1">
    <citation type="submission" date="2022-07" db="EMBL/GenBank/DDBJ databases">
        <title>Phylogenomic reconstructions and comparative analyses of Kickxellomycotina fungi.</title>
        <authorList>
            <person name="Reynolds N.K."/>
            <person name="Stajich J.E."/>
            <person name="Barry K."/>
            <person name="Grigoriev I.V."/>
            <person name="Crous P."/>
            <person name="Smith M.E."/>
        </authorList>
    </citation>
    <scope>NUCLEOTIDE SEQUENCE</scope>
    <source>
        <strain evidence="1">CBS 102833</strain>
    </source>
</reference>
<dbReference type="EMBL" id="JANBUP010000083">
    <property type="protein sequence ID" value="KAJ2813234.1"/>
    <property type="molecule type" value="Genomic_DNA"/>
</dbReference>